<protein>
    <submittedName>
        <fullName evidence="5">AraC family transcriptional regulator</fullName>
    </submittedName>
</protein>
<evidence type="ECO:0000313" key="5">
    <source>
        <dbReference type="EMBL" id="OCH22179.1"/>
    </source>
</evidence>
<sequence length="335" mass="38603">MIKKASKPLPMIRTGYTKILLDVFSKHGINIQALLNDSGLPPDLFETDKDYLPVEPVKRLVYLLSSQVGVNSFSELLRIAFRQRIIPQILKQFDTTATVKEALEKVNAIFNHDSPGSKITFENQYDKYWLCRSAPYENTLYFIWGEVFAVLYIIELIQALTKSDWFPEQVKVQHIDDDVIRSALNKKTQFFIAQSKSALLIDEKTLNSTVKFIPSDTKHKEPFIEWHSSFSDSVFTSLLPYVREHSLSITQAAKLLQMTTRTFQRRLKEERTSFRQLKESLTLSISCELMEEGHSLTHISNQLGYNNISHFSRAFKRISGLTPKVYRKSILGLAE</sequence>
<dbReference type="SUPFAM" id="SSF46689">
    <property type="entry name" value="Homeodomain-like"/>
    <property type="match status" value="1"/>
</dbReference>
<dbReference type="AlphaFoldDB" id="A0A1B9P1D9"/>
<feature type="domain" description="HTH araC/xylS-type" evidence="4">
    <location>
        <begin position="232"/>
        <end position="329"/>
    </location>
</feature>
<proteinExistence type="predicted"/>
<dbReference type="Pfam" id="PF12833">
    <property type="entry name" value="HTH_18"/>
    <property type="match status" value="1"/>
</dbReference>
<keyword evidence="2" id="KW-0238">DNA-binding</keyword>
<reference evidence="5 6" key="1">
    <citation type="submission" date="2016-06" db="EMBL/GenBank/DDBJ databases">
        <authorList>
            <person name="Kjaerup R.B."/>
            <person name="Dalgaard T.S."/>
            <person name="Juul-Madsen H.R."/>
        </authorList>
    </citation>
    <scope>NUCLEOTIDE SEQUENCE [LARGE SCALE GENOMIC DNA]</scope>
    <source>
        <strain evidence="5 6">1S159</strain>
    </source>
</reference>
<dbReference type="OrthoDB" id="5582699at2"/>
<dbReference type="GO" id="GO:0000976">
    <property type="term" value="F:transcription cis-regulatory region binding"/>
    <property type="evidence" value="ECO:0007669"/>
    <property type="project" value="TreeGrafter"/>
</dbReference>
<dbReference type="PANTHER" id="PTHR47894:SF1">
    <property type="entry name" value="HTH-TYPE TRANSCRIPTIONAL REGULATOR VQSM"/>
    <property type="match status" value="1"/>
</dbReference>
<dbReference type="EMBL" id="MAJU01000008">
    <property type="protein sequence ID" value="OCH22179.1"/>
    <property type="molecule type" value="Genomic_DNA"/>
</dbReference>
<dbReference type="InterPro" id="IPR020449">
    <property type="entry name" value="Tscrpt_reg_AraC-type_HTH"/>
</dbReference>
<organism evidence="5 6">
    <name type="scientific">Aliivibrio logei</name>
    <name type="common">Vibrio logei</name>
    <dbReference type="NCBI Taxonomy" id="688"/>
    <lineage>
        <taxon>Bacteria</taxon>
        <taxon>Pseudomonadati</taxon>
        <taxon>Pseudomonadota</taxon>
        <taxon>Gammaproteobacteria</taxon>
        <taxon>Vibrionales</taxon>
        <taxon>Vibrionaceae</taxon>
        <taxon>Aliivibrio</taxon>
    </lineage>
</organism>
<gene>
    <name evidence="5" type="ORF">A6E04_10045</name>
</gene>
<keyword evidence="3" id="KW-0804">Transcription</keyword>
<evidence type="ECO:0000313" key="6">
    <source>
        <dbReference type="Proteomes" id="UP000093523"/>
    </source>
</evidence>
<dbReference type="Proteomes" id="UP000093523">
    <property type="component" value="Unassembled WGS sequence"/>
</dbReference>
<dbReference type="Gene3D" id="1.10.10.60">
    <property type="entry name" value="Homeodomain-like"/>
    <property type="match status" value="1"/>
</dbReference>
<accession>A0A1B9P1D9</accession>
<dbReference type="GO" id="GO:0003700">
    <property type="term" value="F:DNA-binding transcription factor activity"/>
    <property type="evidence" value="ECO:0007669"/>
    <property type="project" value="InterPro"/>
</dbReference>
<evidence type="ECO:0000256" key="2">
    <source>
        <dbReference type="ARBA" id="ARBA00023125"/>
    </source>
</evidence>
<evidence type="ECO:0000259" key="4">
    <source>
        <dbReference type="PROSITE" id="PS01124"/>
    </source>
</evidence>
<dbReference type="PRINTS" id="PR00032">
    <property type="entry name" value="HTHARAC"/>
</dbReference>
<dbReference type="SMART" id="SM00342">
    <property type="entry name" value="HTH_ARAC"/>
    <property type="match status" value="1"/>
</dbReference>
<dbReference type="InterPro" id="IPR018060">
    <property type="entry name" value="HTH_AraC"/>
</dbReference>
<dbReference type="RefSeq" id="WP_065610774.1">
    <property type="nucleotide sequence ID" value="NZ_CAWMPN010000008.1"/>
</dbReference>
<keyword evidence="1" id="KW-0805">Transcription regulation</keyword>
<comment type="caution">
    <text evidence="5">The sequence shown here is derived from an EMBL/GenBank/DDBJ whole genome shotgun (WGS) entry which is preliminary data.</text>
</comment>
<name>A0A1B9P1D9_ALILO</name>
<dbReference type="GO" id="GO:0005829">
    <property type="term" value="C:cytosol"/>
    <property type="evidence" value="ECO:0007669"/>
    <property type="project" value="TreeGrafter"/>
</dbReference>
<dbReference type="STRING" id="688.A6E04_10045"/>
<dbReference type="PANTHER" id="PTHR47894">
    <property type="entry name" value="HTH-TYPE TRANSCRIPTIONAL REGULATOR GADX"/>
    <property type="match status" value="1"/>
</dbReference>
<evidence type="ECO:0000256" key="1">
    <source>
        <dbReference type="ARBA" id="ARBA00023015"/>
    </source>
</evidence>
<evidence type="ECO:0000256" key="3">
    <source>
        <dbReference type="ARBA" id="ARBA00023163"/>
    </source>
</evidence>
<dbReference type="InterPro" id="IPR009057">
    <property type="entry name" value="Homeodomain-like_sf"/>
</dbReference>
<dbReference type="PROSITE" id="PS01124">
    <property type="entry name" value="HTH_ARAC_FAMILY_2"/>
    <property type="match status" value="1"/>
</dbReference>